<name>K9E2U4_9BACE</name>
<dbReference type="RefSeq" id="WP_009129950.1">
    <property type="nucleotide sequence ID" value="NZ_JH992941.1"/>
</dbReference>
<reference evidence="1 2" key="1">
    <citation type="submission" date="2012-09" db="EMBL/GenBank/DDBJ databases">
        <title>The Genome Sequence of Bacteroides oleiciplenus YIT 12058.</title>
        <authorList>
            <consortium name="The Broad Institute Genome Sequencing Platform"/>
            <person name="Earl A."/>
            <person name="Ward D."/>
            <person name="Feldgarden M."/>
            <person name="Gevers D."/>
            <person name="Morotomi M."/>
            <person name="Walker B."/>
            <person name="Young S.K."/>
            <person name="Zeng Q."/>
            <person name="Gargeya S."/>
            <person name="Fitzgerald M."/>
            <person name="Haas B."/>
            <person name="Abouelleil A."/>
            <person name="Alvarado L."/>
            <person name="Arachchi H.M."/>
            <person name="Berlin A.M."/>
            <person name="Chapman S.B."/>
            <person name="Goldberg J."/>
            <person name="Griggs A."/>
            <person name="Gujja S."/>
            <person name="Hansen M."/>
            <person name="Howarth C."/>
            <person name="Imamovic A."/>
            <person name="Larimer J."/>
            <person name="McCowen C."/>
            <person name="Montmayeur A."/>
            <person name="Murphy C."/>
            <person name="Neiman D."/>
            <person name="Pearson M."/>
            <person name="Priest M."/>
            <person name="Roberts A."/>
            <person name="Saif S."/>
            <person name="Shea T."/>
            <person name="Sisk P."/>
            <person name="Sykes S."/>
            <person name="Wortman J."/>
            <person name="Nusbaum C."/>
            <person name="Birren B."/>
        </authorList>
    </citation>
    <scope>NUCLEOTIDE SEQUENCE [LARGE SCALE GENOMIC DNA]</scope>
    <source>
        <strain evidence="1 2">YIT 12058</strain>
    </source>
</reference>
<dbReference type="eggNOG" id="ENOG5033148">
    <property type="taxonomic scope" value="Bacteria"/>
</dbReference>
<dbReference type="PATRIC" id="fig|742727.4.peg.2433"/>
<comment type="caution">
    <text evidence="1">The sequence shown here is derived from an EMBL/GenBank/DDBJ whole genome shotgun (WGS) entry which is preliminary data.</text>
</comment>
<sequence length="293" mass="32865">MRMKQKVNISLLPIRLGLFLLLISAPQLLSAQEGDSIGVIRDHMQVKPKDIWQPLPLKPLLEQVPTSAPSPLPFQNLSENFSDFSLKDEIRLPYQVNPSLLFRGDFSTGGVMQQFSHGELFGSGSQTSVPGIGRFNNASLGYRHVFNDRWALQLRADAMKINMSRITGQAFSTSGRLTYRASDRLAFNVFGSYDIGNSYGMSTDRYGATMSLDMSDRFGMEVGVQRYYDGTRGRWETAPVVIPYYRFEKFKLGLDVGGILYEILRNVVFDNRGVGDFGGGPTIRPPRFSLPIR</sequence>
<accession>K9E2U4</accession>
<dbReference type="HOGENOM" id="CLU_084411_0_0_10"/>
<dbReference type="Proteomes" id="UP000009872">
    <property type="component" value="Unassembled WGS sequence"/>
</dbReference>
<dbReference type="AlphaFoldDB" id="K9E2U4"/>
<dbReference type="EMBL" id="ADLF01000009">
    <property type="protein sequence ID" value="EKU90973.1"/>
    <property type="molecule type" value="Genomic_DNA"/>
</dbReference>
<evidence type="ECO:0000313" key="1">
    <source>
        <dbReference type="EMBL" id="EKU90973.1"/>
    </source>
</evidence>
<gene>
    <name evidence="1" type="ORF">HMPREF9447_02391</name>
</gene>
<evidence type="ECO:0000313" key="2">
    <source>
        <dbReference type="Proteomes" id="UP000009872"/>
    </source>
</evidence>
<dbReference type="OrthoDB" id="1070623at2"/>
<keyword evidence="2" id="KW-1185">Reference proteome</keyword>
<organism evidence="1 2">
    <name type="scientific">Bacteroides oleiciplenus YIT 12058</name>
    <dbReference type="NCBI Taxonomy" id="742727"/>
    <lineage>
        <taxon>Bacteria</taxon>
        <taxon>Pseudomonadati</taxon>
        <taxon>Bacteroidota</taxon>
        <taxon>Bacteroidia</taxon>
        <taxon>Bacteroidales</taxon>
        <taxon>Bacteroidaceae</taxon>
        <taxon>Bacteroides</taxon>
    </lineage>
</organism>
<proteinExistence type="predicted"/>
<protein>
    <submittedName>
        <fullName evidence="1">Uncharacterized protein</fullName>
    </submittedName>
</protein>